<evidence type="ECO:0000313" key="2">
    <source>
        <dbReference type="EMBL" id="OIQ72925.1"/>
    </source>
</evidence>
<dbReference type="EMBL" id="MLJW01003074">
    <property type="protein sequence ID" value="OIQ72925.1"/>
    <property type="molecule type" value="Genomic_DNA"/>
</dbReference>
<sequence>MRIAQPLFPNDDGLADSHLIAALSDGDRYQIVDALSRARVFVALLAELESASTTEAGVKIEQESAMSLTWLVDGSTKALPIFSSIATLTAWNPAARPLGVEAERAAIVALADGGIAVLDPGSQAPYEVGVIALRALALGYEYLPLSDDPEVAKAIAEALEVALGQGHLVEFTIEAKIDSRDLVITLLSPRPIPAEEQLSNFATQLAADERILLRLEGELEIQFALR</sequence>
<protein>
    <recommendedName>
        <fullName evidence="1">SseB protein N-terminal domain-containing protein</fullName>
    </recommendedName>
</protein>
<evidence type="ECO:0000259" key="1">
    <source>
        <dbReference type="Pfam" id="PF07179"/>
    </source>
</evidence>
<proteinExistence type="predicted"/>
<comment type="caution">
    <text evidence="2">The sequence shown here is derived from an EMBL/GenBank/DDBJ whole genome shotgun (WGS) entry which is preliminary data.</text>
</comment>
<name>A0A1J5QAC7_9ZZZZ</name>
<reference evidence="2" key="1">
    <citation type="submission" date="2016-10" db="EMBL/GenBank/DDBJ databases">
        <title>Sequence of Gallionella enrichment culture.</title>
        <authorList>
            <person name="Poehlein A."/>
            <person name="Muehling M."/>
            <person name="Daniel R."/>
        </authorList>
    </citation>
    <scope>NUCLEOTIDE SEQUENCE</scope>
</reference>
<accession>A0A1J5QAC7</accession>
<dbReference type="Pfam" id="PF07179">
    <property type="entry name" value="SseB"/>
    <property type="match status" value="1"/>
</dbReference>
<dbReference type="InterPro" id="IPR009839">
    <property type="entry name" value="SseB_N"/>
</dbReference>
<organism evidence="2">
    <name type="scientific">mine drainage metagenome</name>
    <dbReference type="NCBI Taxonomy" id="410659"/>
    <lineage>
        <taxon>unclassified sequences</taxon>
        <taxon>metagenomes</taxon>
        <taxon>ecological metagenomes</taxon>
    </lineage>
</organism>
<feature type="domain" description="SseB protein N-terminal" evidence="1">
    <location>
        <begin position="22"/>
        <end position="128"/>
    </location>
</feature>
<gene>
    <name evidence="2" type="ORF">GALL_454440</name>
</gene>
<dbReference type="AlphaFoldDB" id="A0A1J5QAC7"/>